<comment type="caution">
    <text evidence="1">The sequence shown here is derived from an EMBL/GenBank/DDBJ whole genome shotgun (WGS) entry which is preliminary data.</text>
</comment>
<evidence type="ECO:0000313" key="1">
    <source>
        <dbReference type="EMBL" id="TFY51599.1"/>
    </source>
</evidence>
<sequence>MRAVHPGTCIGARTLSCALRATTPSPSRPLRLLLSLSPVPSHLRHSSLCVSAWVLCDHDLRPAPLRHPSCPVPMPSRTMPSVPMPLRRCAVAPLLQCPCPQPCCPCLRAIRALCTHALLRALSARALSAHAPCALRSPLAPSPSVISLLPMSVIHPQDRRALSPTQSASVRSRDLPMLARAPDRPALSALPQHPHASLASTQLVAVLPLPLSRVLAPRACICLHTLLLIRASARALAAPTISIAPLLPHV</sequence>
<dbReference type="EMBL" id="SEOQ01001479">
    <property type="protein sequence ID" value="TFY51599.1"/>
    <property type="molecule type" value="Genomic_DNA"/>
</dbReference>
<evidence type="ECO:0000313" key="2">
    <source>
        <dbReference type="Proteomes" id="UP000298327"/>
    </source>
</evidence>
<protein>
    <submittedName>
        <fullName evidence="1">Uncharacterized protein</fullName>
    </submittedName>
</protein>
<gene>
    <name evidence="1" type="ORF">EVG20_g10924</name>
</gene>
<dbReference type="Proteomes" id="UP000298327">
    <property type="component" value="Unassembled WGS sequence"/>
</dbReference>
<proteinExistence type="predicted"/>
<accession>A0A4Y9XSU5</accession>
<dbReference type="AlphaFoldDB" id="A0A4Y9XSU5"/>
<reference evidence="1 2" key="1">
    <citation type="submission" date="2019-02" db="EMBL/GenBank/DDBJ databases">
        <title>Genome sequencing of the rare red list fungi Dentipellis fragilis.</title>
        <authorList>
            <person name="Buettner E."/>
            <person name="Kellner H."/>
        </authorList>
    </citation>
    <scope>NUCLEOTIDE SEQUENCE [LARGE SCALE GENOMIC DNA]</scope>
    <source>
        <strain evidence="1 2">DSM 105465</strain>
    </source>
</reference>
<organism evidence="1 2">
    <name type="scientific">Dentipellis fragilis</name>
    <dbReference type="NCBI Taxonomy" id="205917"/>
    <lineage>
        <taxon>Eukaryota</taxon>
        <taxon>Fungi</taxon>
        <taxon>Dikarya</taxon>
        <taxon>Basidiomycota</taxon>
        <taxon>Agaricomycotina</taxon>
        <taxon>Agaricomycetes</taxon>
        <taxon>Russulales</taxon>
        <taxon>Hericiaceae</taxon>
        <taxon>Dentipellis</taxon>
    </lineage>
</organism>
<name>A0A4Y9XSU5_9AGAM</name>
<keyword evidence="2" id="KW-1185">Reference proteome</keyword>